<dbReference type="AlphaFoldDB" id="A0A642KHZ9"/>
<reference evidence="1 2" key="1">
    <citation type="journal article" date="2019" name="Nat. Med.">
        <title>A library of human gut bacterial isolates paired with longitudinal multiomics data enables mechanistic microbiome research.</title>
        <authorList>
            <person name="Poyet M."/>
            <person name="Groussin M."/>
            <person name="Gibbons S.M."/>
            <person name="Avila-Pacheco J."/>
            <person name="Jiang X."/>
            <person name="Kearney S.M."/>
            <person name="Perrotta A.R."/>
            <person name="Berdy B."/>
            <person name="Zhao S."/>
            <person name="Lieberman T.D."/>
            <person name="Swanson P.K."/>
            <person name="Smith M."/>
            <person name="Roesemann S."/>
            <person name="Alexander J.E."/>
            <person name="Rich S.A."/>
            <person name="Livny J."/>
            <person name="Vlamakis H."/>
            <person name="Clish C."/>
            <person name="Bullock K."/>
            <person name="Deik A."/>
            <person name="Scott J."/>
            <person name="Pierce K.A."/>
            <person name="Xavier R.J."/>
            <person name="Alm E.J."/>
        </authorList>
    </citation>
    <scope>NUCLEOTIDE SEQUENCE [LARGE SCALE GENOMIC DNA]</scope>
    <source>
        <strain evidence="1 2">BIOML-A7</strain>
    </source>
</reference>
<comment type="caution">
    <text evidence="1">The sequence shown here is derived from an EMBL/GenBank/DDBJ whole genome shotgun (WGS) entry which is preliminary data.</text>
</comment>
<proteinExistence type="predicted"/>
<evidence type="ECO:0000313" key="2">
    <source>
        <dbReference type="Proteomes" id="UP000436803"/>
    </source>
</evidence>
<gene>
    <name evidence="1" type="ORF">F2Z29_23475</name>
</gene>
<protein>
    <submittedName>
        <fullName evidence="1">Uncharacterized protein</fullName>
    </submittedName>
</protein>
<name>A0A642KHZ9_BACFG</name>
<accession>A0A642KHZ9</accession>
<sequence length="92" mass="10629">MLATQNGGQCQCTQFLFLRLVFKQCPLVFNSKLLLLSLPTLLFKISCPHTCFNRNYPFRTGTYPFPQKSPPFFFISFILNPFSPFVFPLPIT</sequence>
<evidence type="ECO:0000313" key="1">
    <source>
        <dbReference type="EMBL" id="KAA5166945.1"/>
    </source>
</evidence>
<dbReference type="Proteomes" id="UP000436803">
    <property type="component" value="Unassembled WGS sequence"/>
</dbReference>
<dbReference type="EMBL" id="VWAW01000037">
    <property type="protein sequence ID" value="KAA5166945.1"/>
    <property type="molecule type" value="Genomic_DNA"/>
</dbReference>
<organism evidence="1 2">
    <name type="scientific">Bacteroides fragilis</name>
    <dbReference type="NCBI Taxonomy" id="817"/>
    <lineage>
        <taxon>Bacteria</taxon>
        <taxon>Pseudomonadati</taxon>
        <taxon>Bacteroidota</taxon>
        <taxon>Bacteroidia</taxon>
        <taxon>Bacteroidales</taxon>
        <taxon>Bacteroidaceae</taxon>
        <taxon>Bacteroides</taxon>
    </lineage>
</organism>